<dbReference type="InterPro" id="IPR003594">
    <property type="entry name" value="HATPase_dom"/>
</dbReference>
<dbReference type="EC" id="2.7.13.3" evidence="3"/>
<dbReference type="SUPFAM" id="SSF55874">
    <property type="entry name" value="ATPase domain of HSP90 chaperone/DNA topoisomerase II/histidine kinase"/>
    <property type="match status" value="1"/>
</dbReference>
<comment type="caution">
    <text evidence="15">The sequence shown here is derived from an EMBL/GenBank/DDBJ whole genome shotgun (WGS) entry which is preliminary data.</text>
</comment>
<dbReference type="GO" id="GO:0000156">
    <property type="term" value="F:phosphorelay response regulator activity"/>
    <property type="evidence" value="ECO:0007669"/>
    <property type="project" value="TreeGrafter"/>
</dbReference>
<keyword evidence="6" id="KW-0812">Transmembrane</keyword>
<dbReference type="SMART" id="SM00387">
    <property type="entry name" value="HATPase_c"/>
    <property type="match status" value="1"/>
</dbReference>
<keyword evidence="12" id="KW-0175">Coiled coil</keyword>
<dbReference type="Proteomes" id="UP001183629">
    <property type="component" value="Unassembled WGS sequence"/>
</dbReference>
<feature type="coiled-coil region" evidence="12">
    <location>
        <begin position="340"/>
        <end position="367"/>
    </location>
</feature>
<dbReference type="PROSITE" id="PS50109">
    <property type="entry name" value="HIS_KIN"/>
    <property type="match status" value="1"/>
</dbReference>
<evidence type="ECO:0000259" key="13">
    <source>
        <dbReference type="PROSITE" id="PS50109"/>
    </source>
</evidence>
<reference evidence="15 16" key="1">
    <citation type="submission" date="2023-07" db="EMBL/GenBank/DDBJ databases">
        <title>Sequencing the genomes of 1000 actinobacteria strains.</title>
        <authorList>
            <person name="Klenk H.-P."/>
        </authorList>
    </citation>
    <scope>NUCLEOTIDE SEQUENCE [LARGE SCALE GENOMIC DNA]</scope>
    <source>
        <strain evidence="15 16">DSM 44711</strain>
    </source>
</reference>
<dbReference type="AlphaFoldDB" id="A0AAE3ZQ76"/>
<dbReference type="SUPFAM" id="SSF47384">
    <property type="entry name" value="Homodimeric domain of signal transducing histidine kinase"/>
    <property type="match status" value="1"/>
</dbReference>
<keyword evidence="5" id="KW-0808">Transferase</keyword>
<comment type="subcellular location">
    <subcellularLocation>
        <location evidence="2">Cell membrane</location>
    </subcellularLocation>
</comment>
<dbReference type="PANTHER" id="PTHR42878:SF15">
    <property type="entry name" value="BACTERIOPHYTOCHROME"/>
    <property type="match status" value="1"/>
</dbReference>
<dbReference type="Pfam" id="PF02518">
    <property type="entry name" value="HATPase_c"/>
    <property type="match status" value="1"/>
</dbReference>
<dbReference type="InterPro" id="IPR036890">
    <property type="entry name" value="HATPase_C_sf"/>
</dbReference>
<gene>
    <name evidence="15" type="ORF">J2S44_004298</name>
</gene>
<proteinExistence type="predicted"/>
<dbReference type="PANTHER" id="PTHR42878">
    <property type="entry name" value="TWO-COMPONENT HISTIDINE KINASE"/>
    <property type="match status" value="1"/>
</dbReference>
<organism evidence="15 16">
    <name type="scientific">Catenuloplanes niger</name>
    <dbReference type="NCBI Taxonomy" id="587534"/>
    <lineage>
        <taxon>Bacteria</taxon>
        <taxon>Bacillati</taxon>
        <taxon>Actinomycetota</taxon>
        <taxon>Actinomycetes</taxon>
        <taxon>Micromonosporales</taxon>
        <taxon>Micromonosporaceae</taxon>
        <taxon>Catenuloplanes</taxon>
    </lineage>
</organism>
<keyword evidence="9" id="KW-0902">Two-component regulatory system</keyword>
<evidence type="ECO:0000256" key="9">
    <source>
        <dbReference type="ARBA" id="ARBA00023012"/>
    </source>
</evidence>
<dbReference type="EMBL" id="JAVDYC010000001">
    <property type="protein sequence ID" value="MDR7324048.1"/>
    <property type="molecule type" value="Genomic_DNA"/>
</dbReference>
<keyword evidence="7 15" id="KW-0418">Kinase</keyword>
<dbReference type="GO" id="GO:0000155">
    <property type="term" value="F:phosphorelay sensor kinase activity"/>
    <property type="evidence" value="ECO:0007669"/>
    <property type="project" value="InterPro"/>
</dbReference>
<evidence type="ECO:0000256" key="7">
    <source>
        <dbReference type="ARBA" id="ARBA00022777"/>
    </source>
</evidence>
<dbReference type="Gene3D" id="1.10.287.130">
    <property type="match status" value="1"/>
</dbReference>
<dbReference type="InterPro" id="IPR006189">
    <property type="entry name" value="CHASE_dom"/>
</dbReference>
<protein>
    <recommendedName>
        <fullName evidence="11">Sensor-like histidine kinase SenX3</fullName>
        <ecNumber evidence="3">2.7.13.3</ecNumber>
    </recommendedName>
</protein>
<dbReference type="SMART" id="SM01079">
    <property type="entry name" value="CHASE"/>
    <property type="match status" value="1"/>
</dbReference>
<dbReference type="RefSeq" id="WP_310416854.1">
    <property type="nucleotide sequence ID" value="NZ_JAVDYC010000001.1"/>
</dbReference>
<keyword evidence="8" id="KW-1133">Transmembrane helix</keyword>
<evidence type="ECO:0000256" key="3">
    <source>
        <dbReference type="ARBA" id="ARBA00012438"/>
    </source>
</evidence>
<dbReference type="InterPro" id="IPR004358">
    <property type="entry name" value="Sig_transdc_His_kin-like_C"/>
</dbReference>
<dbReference type="Pfam" id="PF03924">
    <property type="entry name" value="CHASE"/>
    <property type="match status" value="1"/>
</dbReference>
<dbReference type="InterPro" id="IPR036097">
    <property type="entry name" value="HisK_dim/P_sf"/>
</dbReference>
<evidence type="ECO:0000256" key="11">
    <source>
        <dbReference type="ARBA" id="ARBA00039401"/>
    </source>
</evidence>
<keyword evidence="4" id="KW-0597">Phosphoprotein</keyword>
<evidence type="ECO:0000313" key="16">
    <source>
        <dbReference type="Proteomes" id="UP001183629"/>
    </source>
</evidence>
<evidence type="ECO:0000256" key="2">
    <source>
        <dbReference type="ARBA" id="ARBA00004236"/>
    </source>
</evidence>
<dbReference type="InterPro" id="IPR005467">
    <property type="entry name" value="His_kinase_dom"/>
</dbReference>
<dbReference type="SMART" id="SM00388">
    <property type="entry name" value="HisKA"/>
    <property type="match status" value="1"/>
</dbReference>
<dbReference type="PROSITE" id="PS50839">
    <property type="entry name" value="CHASE"/>
    <property type="match status" value="1"/>
</dbReference>
<accession>A0AAE3ZQ76</accession>
<dbReference type="GO" id="GO:0005886">
    <property type="term" value="C:plasma membrane"/>
    <property type="evidence" value="ECO:0007669"/>
    <property type="project" value="UniProtKB-SubCell"/>
</dbReference>
<evidence type="ECO:0000256" key="1">
    <source>
        <dbReference type="ARBA" id="ARBA00000085"/>
    </source>
</evidence>
<dbReference type="InterPro" id="IPR050351">
    <property type="entry name" value="BphY/WalK/GraS-like"/>
</dbReference>
<dbReference type="GO" id="GO:0007234">
    <property type="term" value="P:osmosensory signaling via phosphorelay pathway"/>
    <property type="evidence" value="ECO:0007669"/>
    <property type="project" value="TreeGrafter"/>
</dbReference>
<keyword evidence="10" id="KW-0472">Membrane</keyword>
<comment type="catalytic activity">
    <reaction evidence="1">
        <text>ATP + protein L-histidine = ADP + protein N-phospho-L-histidine.</text>
        <dbReference type="EC" id="2.7.13.3"/>
    </reaction>
</comment>
<dbReference type="InterPro" id="IPR003661">
    <property type="entry name" value="HisK_dim/P_dom"/>
</dbReference>
<dbReference type="CDD" id="cd00075">
    <property type="entry name" value="HATPase"/>
    <property type="match status" value="1"/>
</dbReference>
<evidence type="ECO:0000256" key="4">
    <source>
        <dbReference type="ARBA" id="ARBA00022553"/>
    </source>
</evidence>
<dbReference type="Pfam" id="PF00512">
    <property type="entry name" value="HisKA"/>
    <property type="match status" value="1"/>
</dbReference>
<evidence type="ECO:0000259" key="14">
    <source>
        <dbReference type="PROSITE" id="PS50839"/>
    </source>
</evidence>
<dbReference type="Gene3D" id="3.30.450.350">
    <property type="entry name" value="CHASE domain"/>
    <property type="match status" value="1"/>
</dbReference>
<dbReference type="InterPro" id="IPR042240">
    <property type="entry name" value="CHASE_sf"/>
</dbReference>
<sequence>MPRLQRSVAALAAGVAALGILATVSLCGALNGLADRNQRQALDRRVDLVRAGVSAEAARYVDALTDVATALGAQTDLTAEDFTRISAALSTRRLPALTAVSVLVAVDTAAVPATQAYWRAQGATGLTLRPDPAEDEHVFAVLTRDFDGRPQMIGPDLAKRAELRGALRQSANTGAAAISRTYVLARDENLPAARRQLSFVVAVPFYRPTADRVSGWAVLGLRGGTFLAAAMRNSALSMIEVELLDSSAEGIRTPVATWPAGEEHGDGDLTRTVSVGVAQRTWQLTVKPTGTLAEGEAPWLVPASALTGTVITALVVGIIGILGTSRGRALGRVAAATAALQADIARREETERQLRRTEGELRGFLAMAGHDLKAPLASVAGHVDLLRDAPDRDTGDADWRAVERGLARMNRLIDDLLAYATADAAPLDPRPVDLGALATDVAADQDTADHATVRIGALPTVLADPGMLRHVLENLVGNAVKYTRPGETPQIEIVSVPAGARTRIEVADHGIGVPEVDRARVFDAFHRSPNGADRPGTGLGLAICQRIVERHGGEIGVESNAGGGSRFWFTLPGGG</sequence>
<dbReference type="CDD" id="cd00082">
    <property type="entry name" value="HisKA"/>
    <property type="match status" value="1"/>
</dbReference>
<evidence type="ECO:0000256" key="5">
    <source>
        <dbReference type="ARBA" id="ARBA00022679"/>
    </source>
</evidence>
<evidence type="ECO:0000256" key="6">
    <source>
        <dbReference type="ARBA" id="ARBA00022692"/>
    </source>
</evidence>
<dbReference type="GO" id="GO:0030295">
    <property type="term" value="F:protein kinase activator activity"/>
    <property type="evidence" value="ECO:0007669"/>
    <property type="project" value="TreeGrafter"/>
</dbReference>
<evidence type="ECO:0000313" key="15">
    <source>
        <dbReference type="EMBL" id="MDR7324048.1"/>
    </source>
</evidence>
<evidence type="ECO:0000256" key="12">
    <source>
        <dbReference type="SAM" id="Coils"/>
    </source>
</evidence>
<feature type="domain" description="Histidine kinase" evidence="13">
    <location>
        <begin position="367"/>
        <end position="575"/>
    </location>
</feature>
<evidence type="ECO:0000256" key="10">
    <source>
        <dbReference type="ARBA" id="ARBA00023136"/>
    </source>
</evidence>
<dbReference type="PRINTS" id="PR00344">
    <property type="entry name" value="BCTRLSENSOR"/>
</dbReference>
<feature type="domain" description="CHASE" evidence="14">
    <location>
        <begin position="130"/>
        <end position="285"/>
    </location>
</feature>
<name>A0AAE3ZQ76_9ACTN</name>
<evidence type="ECO:0000256" key="8">
    <source>
        <dbReference type="ARBA" id="ARBA00022989"/>
    </source>
</evidence>
<dbReference type="Gene3D" id="3.30.565.10">
    <property type="entry name" value="Histidine kinase-like ATPase, C-terminal domain"/>
    <property type="match status" value="1"/>
</dbReference>
<keyword evidence="16" id="KW-1185">Reference proteome</keyword>